<dbReference type="PANTHER" id="PTHR45527">
    <property type="entry name" value="NONRIBOSOMAL PEPTIDE SYNTHETASE"/>
    <property type="match status" value="1"/>
</dbReference>
<dbReference type="GO" id="GO:0044550">
    <property type="term" value="P:secondary metabolite biosynthetic process"/>
    <property type="evidence" value="ECO:0007669"/>
    <property type="project" value="TreeGrafter"/>
</dbReference>
<name>A0A4D4M8T3_STRAX</name>
<proteinExistence type="inferred from homology"/>
<dbReference type="Pfam" id="PF13193">
    <property type="entry name" value="AMP-binding_C"/>
    <property type="match status" value="2"/>
</dbReference>
<dbReference type="SUPFAM" id="SSF47336">
    <property type="entry name" value="ACP-like"/>
    <property type="match status" value="2"/>
</dbReference>
<dbReference type="GO" id="GO:0005829">
    <property type="term" value="C:cytosol"/>
    <property type="evidence" value="ECO:0007669"/>
    <property type="project" value="TreeGrafter"/>
</dbReference>
<dbReference type="InterPro" id="IPR042099">
    <property type="entry name" value="ANL_N_sf"/>
</dbReference>
<dbReference type="InterPro" id="IPR009081">
    <property type="entry name" value="PP-bd_ACP"/>
</dbReference>
<dbReference type="CDD" id="cd12117">
    <property type="entry name" value="A_NRPS_Srf_like"/>
    <property type="match status" value="1"/>
</dbReference>
<dbReference type="NCBIfam" id="TIGR01720">
    <property type="entry name" value="NRPS-para261"/>
    <property type="match status" value="2"/>
</dbReference>
<sequence length="2878" mass="307361">MYRTGDLVRWTDDGELLFVGRADAQVKVRGFRVELGEVEAVLSAHPGVSQAVVVAREDVPGERRLVGYVVPDDPQAVDGSSARTYLAESLPDYMVPAAVLVLDRLPVTRNGKVDRAALPAPDFAGKVTERAPRTEAERVLCALFAEVLGLERVGVEDSFFELGGDSIMSMQVVARARRAGMVLTPRQVFAERTPERLALVAGTVGTDDTGTVGRDDGVGEVPWTPVMRELGEPALRRSFAQWAIVGAPAGLERDVLVAGVAAVLDAHDMLRATVTTGDGEPELCVGPKGSLDAASLVTRVRVPDAAAESLDDVAAESLDDVAAESAREAVERLDPTVGVLLQVVWVDAGQDRMGRLALVVHHLVVDGVSWRILLPDLRDACEAAAAGRKPELDPVGTSYRKWSGRLSQEANGQHRIAELDAWTALLGGPEPALGTRGLDPALDTARTLRRRSWKLAPEHAATVLGRTPAVFHCGVHEVLLASLAGAVAQWRGDGASGLLVDVEGHGRESVEGEDLSRTVGWFTRTHPLRFELGGVDLDDVLAGGPAAGVLLKAVKEQARTVPGDGLGYGLLRHLNPETGPVLAALPSAQIGFNYLGRFSTSGTGELSPAAWQMTGESAIGGSVDPGTPVLHALEASATVRDTPEGPELTFSLSWPTGLMDEAEAVRLGRAWEQVLNGLAAHTAEPASGGRTPSDFSLLALTQHEVEQLERRIPELTDVWPLSPLQEGMLFHATFEQEGPDVYQSQRLLALDGPLDAGRLRESWEALLARHAALRASFHRRESGEAVQVIAEKTQLPWREVDLSGLAERDAEAEAERLAEQERAERFDLTRAPLLRLLLIRFAGARHRLVITSHHILVDGWSIPIILTEVSGLYAADGGDPAQLTPTASYREYLEWLGRQDVETAREAWRAELAGVDEPTLVVPADAGRPPVVPDVCSAELSTEHTRALTAWARTQGLTVNTVVQGAWALVLARLAGRTDVVFGGTVAGRPPELPESESMVGLFINTLPVRVRLDGTQTVLELLRTLQDHQSALIAHQHLGLPAVQQLAGAGAVFDTMLMFENYPRNAPALSAPGEAADAVSITPVHTVAGTHYPLAVGAIPAERLQIRVTYRPDLLDRRTAQETAQRIVRILERMTANPAAPVAQVDALAAAERSSVLGEWSTTEGEAPARLLPELIRGRALAVPDAVAVVGGEHPLSYGELWELSGRWAAYLAGAGVCRGDRVAVVLERSPELIAVLLGVWRAGAAFVPVDPGSPAERIAFVVSDAGAVLVVDDLRAADEVRDGDLLVPVAADDVAYVMYTSGSTGVPKGVAVPHGSVAALVGEPGWQVGSDDVVLMHAPHAFDVSLFEVWVPLAAGARVVVAEPGVVDASRVREYVAAGVTSVHVTAGLFRVLAEEAPGCFAGLREVLTGGDVVPARSVARVREACPDVVVRHLYGPTETTLCATWHVLAPDDAAASVLPIGRPLTDRRTFVLDAFLQPVPPGTVGELYVSGAGLARGYWDRPALTAERFVACPFAAGERMYRTGDLVRWTDDGELLFVGRADAQVKVRGFRVELGEVEAALSAHPAVSQAVVVAREDVPGERRLIGYVVPDDPQAGVDAEHAREEAARQLPDYMVPAAVLVLDKLPLTRNGKVDRAALPAPDFAGKVTERAPRTDAEAVLCELFAEVLGLERVGVEDSFFELGGDSIMSMQLVARARRAGLLLAAQDVFTSPSPAELAALAEPLDEPTGTGGPSEPLSEPEVGEVPWTPAMRALGERGRRGRFAQWTVVGSPAGLDRDVLVAGVAAVLDTHDMLRAGVVVADGAEPGLAVRRRGSVPAAPLVSRVDAGDAPAESLDAVADQAAREATERLDPPAGVLLQIVWVDAGPERTGRLVVVVHHLVIDGLSWRILIPDLQAACEAAAAGREPELPPAGTSFKRWADLLVEEADAASRTTELQDWTTLLGQPEPPLGSRELDPSLDTASTMGRRSWTLPAQHAVTLAGRAPALFHCGVHEVLLSTLAGAVTRWRRENGQDGASGVLVDIEGHGREPVAGAELSRTIGWFSSTHPLRLDAAGMDLDDVLAGGPAAGALLKAVKEQARAVPGDGLGYGLLRHLNPETGPVLAALPSPQIGFNYLGRFASHGDRHLPPAPWEMSGDAAIGGSVDPDMPAQHTLEAGAAVLDTPAGPELTLTLMWPTGLLDDTEVERLGRLWLDLLAGLAAHTADPGAGGHSPSDFPLLGLGQREIDELESVVPELADIWPLSPLQEGLLFHAEYDDQGPDLYEGQRVLALDGPLDTERLRASWEALLARHPILRASFHQRASGEAVQVIARHVQLPWTQADLTGTAEADLAASLDRLFAGERARRLDVTSAPLLRLLLVRLAADRHLLVLTSHHIVADGWSLPVIITEVSALYEAGGDGRALPPATSYRAYLEWLRRRDGETAREAWRAEFAGADEPTLVAPAHPGAASDVPERVSFEFTEDVTRAVSELARAHGLTVNTVVQGAWALLLARLVGRTDVVFGATVAGRPADIPGVESMVGLFINSLPVRVNPAAEQSVVAMLTDLQARQVALMAHQHLGLPEIRRAAGPGAVFDTLVVYENYPRPPLKEPSPDALSIRPGRKPEDTGHYPLTLVAVPGDRLHGELVYQPGSFTHTWAEEAVASLSDVLAQLAADPSAPVARVSVLGGTRRERVLREWNRTEVPVPAATLPQLLRRQVERSREATAVEGELSLSYRELQDEAGRWARYLIGVGVATERRVAVLAPRSAATVTAVLAVSMAGGVFVPVDPDIHRTGWRSSWRTPTRPSCCAPGGPGPWCPRGTADRSSSWTSRRSPKPSPRAVRGPSRTGSARCRSPRTTRRTSSTPPDRPARRRVWWWRTPVSPTWRGRRSNASR</sequence>
<feature type="domain" description="Carrier" evidence="8">
    <location>
        <begin position="131"/>
        <end position="205"/>
    </location>
</feature>
<dbReference type="InterPro" id="IPR020806">
    <property type="entry name" value="PKS_PP-bd"/>
</dbReference>
<evidence type="ECO:0000256" key="7">
    <source>
        <dbReference type="SAM" id="MobiDB-lite"/>
    </source>
</evidence>
<dbReference type="FunFam" id="3.30.300.30:FF:000010">
    <property type="entry name" value="Enterobactin synthetase component F"/>
    <property type="match status" value="2"/>
</dbReference>
<keyword evidence="4" id="KW-0597">Phosphoprotein</keyword>
<dbReference type="InterPro" id="IPR020845">
    <property type="entry name" value="AMP-binding_CS"/>
</dbReference>
<dbReference type="GO" id="GO:0008610">
    <property type="term" value="P:lipid biosynthetic process"/>
    <property type="evidence" value="ECO:0007669"/>
    <property type="project" value="UniProtKB-ARBA"/>
</dbReference>
<feature type="region of interest" description="Disordered" evidence="7">
    <location>
        <begin position="1726"/>
        <end position="1746"/>
    </location>
</feature>
<gene>
    <name evidence="9" type="ORF">SAV14893_076480</name>
</gene>
<dbReference type="PANTHER" id="PTHR45527:SF1">
    <property type="entry name" value="FATTY ACID SYNTHASE"/>
    <property type="match status" value="1"/>
</dbReference>
<evidence type="ECO:0000259" key="8">
    <source>
        <dbReference type="PROSITE" id="PS50075"/>
    </source>
</evidence>
<dbReference type="InterPro" id="IPR045851">
    <property type="entry name" value="AMP-bd_C_sf"/>
</dbReference>
<dbReference type="SMART" id="SM00823">
    <property type="entry name" value="PKS_PP"/>
    <property type="match status" value="2"/>
</dbReference>
<dbReference type="SUPFAM" id="SSF56801">
    <property type="entry name" value="Acetyl-CoA synthetase-like"/>
    <property type="match status" value="3"/>
</dbReference>
<evidence type="ECO:0000256" key="3">
    <source>
        <dbReference type="ARBA" id="ARBA00022450"/>
    </source>
</evidence>
<dbReference type="Gene3D" id="1.10.1200.10">
    <property type="entry name" value="ACP-like"/>
    <property type="match status" value="2"/>
</dbReference>
<evidence type="ECO:0000313" key="10">
    <source>
        <dbReference type="Proteomes" id="UP000302139"/>
    </source>
</evidence>
<dbReference type="Gene3D" id="3.40.50.12780">
    <property type="entry name" value="N-terminal domain of ligase-like"/>
    <property type="match status" value="2"/>
</dbReference>
<accession>A0A4D4M8T3</accession>
<dbReference type="InterPro" id="IPR025110">
    <property type="entry name" value="AMP-bd_C"/>
</dbReference>
<dbReference type="SUPFAM" id="SSF52777">
    <property type="entry name" value="CoA-dependent acyltransferases"/>
    <property type="match status" value="8"/>
</dbReference>
<evidence type="ECO:0000256" key="1">
    <source>
        <dbReference type="ARBA" id="ARBA00001957"/>
    </source>
</evidence>
<dbReference type="GO" id="GO:0043041">
    <property type="term" value="P:amino acid activation for nonribosomal peptide biosynthetic process"/>
    <property type="evidence" value="ECO:0007669"/>
    <property type="project" value="TreeGrafter"/>
</dbReference>
<dbReference type="GO" id="GO:0003824">
    <property type="term" value="F:catalytic activity"/>
    <property type="evidence" value="ECO:0007669"/>
    <property type="project" value="InterPro"/>
</dbReference>
<keyword evidence="6" id="KW-0045">Antibiotic biosynthesis</keyword>
<dbReference type="Gene3D" id="3.30.559.30">
    <property type="entry name" value="Nonribosomal peptide synthetase, condensation domain"/>
    <property type="match status" value="4"/>
</dbReference>
<dbReference type="Gene3D" id="2.30.38.10">
    <property type="entry name" value="Luciferase, Domain 3"/>
    <property type="match status" value="1"/>
</dbReference>
<dbReference type="InterPro" id="IPR036736">
    <property type="entry name" value="ACP-like_sf"/>
</dbReference>
<dbReference type="InterPro" id="IPR006162">
    <property type="entry name" value="Ppantetheine_attach_site"/>
</dbReference>
<comment type="cofactor">
    <cofactor evidence="1">
        <name>pantetheine 4'-phosphate</name>
        <dbReference type="ChEBI" id="CHEBI:47942"/>
    </cofactor>
</comment>
<dbReference type="Pfam" id="PF00501">
    <property type="entry name" value="AMP-binding"/>
    <property type="match status" value="2"/>
</dbReference>
<dbReference type="FunFam" id="2.30.38.10:FF:000001">
    <property type="entry name" value="Non-ribosomal peptide synthetase PvdI"/>
    <property type="match status" value="1"/>
</dbReference>
<evidence type="ECO:0000256" key="5">
    <source>
        <dbReference type="ARBA" id="ARBA00022737"/>
    </source>
</evidence>
<dbReference type="Pfam" id="PF00550">
    <property type="entry name" value="PP-binding"/>
    <property type="match status" value="2"/>
</dbReference>
<keyword evidence="3" id="KW-0596">Phosphopantetheine</keyword>
<dbReference type="NCBIfam" id="TIGR01733">
    <property type="entry name" value="AA-adenyl-dom"/>
    <property type="match status" value="1"/>
</dbReference>
<protein>
    <submittedName>
        <fullName evidence="9">Putative non-ribosomal peptide synthetase</fullName>
    </submittedName>
</protein>
<dbReference type="Gene3D" id="3.30.559.10">
    <property type="entry name" value="Chloramphenicol acetyltransferase-like domain"/>
    <property type="match status" value="4"/>
</dbReference>
<dbReference type="GO" id="GO:0031177">
    <property type="term" value="F:phosphopantetheine binding"/>
    <property type="evidence" value="ECO:0007669"/>
    <property type="project" value="InterPro"/>
</dbReference>
<feature type="region of interest" description="Disordered" evidence="7">
    <location>
        <begin position="2777"/>
        <end position="2859"/>
    </location>
</feature>
<comment type="caution">
    <text evidence="9">The sequence shown here is derived from an EMBL/GenBank/DDBJ whole genome shotgun (WGS) entry which is preliminary data.</text>
</comment>
<dbReference type="InterPro" id="IPR023213">
    <property type="entry name" value="CAT-like_dom_sf"/>
</dbReference>
<dbReference type="FunFam" id="1.10.1200.10:FF:000005">
    <property type="entry name" value="Nonribosomal peptide synthetase 1"/>
    <property type="match status" value="2"/>
</dbReference>
<dbReference type="Pfam" id="PF00668">
    <property type="entry name" value="Condensation"/>
    <property type="match status" value="4"/>
</dbReference>
<dbReference type="PROSITE" id="PS00012">
    <property type="entry name" value="PHOSPHOPANTETHEINE"/>
    <property type="match status" value="2"/>
</dbReference>
<dbReference type="PROSITE" id="PS50075">
    <property type="entry name" value="CARRIER"/>
    <property type="match status" value="2"/>
</dbReference>
<dbReference type="InterPro" id="IPR000873">
    <property type="entry name" value="AMP-dep_synth/lig_dom"/>
</dbReference>
<dbReference type="Gene3D" id="3.40.50.980">
    <property type="match status" value="2"/>
</dbReference>
<dbReference type="InterPro" id="IPR010060">
    <property type="entry name" value="NRPS_synth"/>
</dbReference>
<keyword evidence="5" id="KW-0677">Repeat</keyword>
<dbReference type="Gene3D" id="3.30.300.30">
    <property type="match status" value="2"/>
</dbReference>
<feature type="domain" description="Carrier" evidence="8">
    <location>
        <begin position="1654"/>
        <end position="1728"/>
    </location>
</feature>
<evidence type="ECO:0000313" key="9">
    <source>
        <dbReference type="EMBL" id="GDY68255.1"/>
    </source>
</evidence>
<dbReference type="InterPro" id="IPR001242">
    <property type="entry name" value="Condensation_dom"/>
</dbReference>
<dbReference type="CDD" id="cd19543">
    <property type="entry name" value="DCL_NRPS"/>
    <property type="match status" value="2"/>
</dbReference>
<dbReference type="EMBL" id="BJHX01000001">
    <property type="protein sequence ID" value="GDY68255.1"/>
    <property type="molecule type" value="Genomic_DNA"/>
</dbReference>
<comment type="similarity">
    <text evidence="2">Belongs to the ATP-dependent AMP-binding enzyme family.</text>
</comment>
<reference evidence="9 10" key="1">
    <citation type="submission" date="2019-04" db="EMBL/GenBank/DDBJ databases">
        <title>Draft genome sequences of Streptomyces avermitilis NBRC 14893.</title>
        <authorList>
            <person name="Komaki H."/>
            <person name="Tamura T."/>
            <person name="Hosoyama A."/>
        </authorList>
    </citation>
    <scope>NUCLEOTIDE SEQUENCE [LARGE SCALE GENOMIC DNA]</scope>
    <source>
        <strain evidence="9 10">NBRC 14893</strain>
    </source>
</reference>
<dbReference type="GO" id="GO:0017000">
    <property type="term" value="P:antibiotic biosynthetic process"/>
    <property type="evidence" value="ECO:0007669"/>
    <property type="project" value="UniProtKB-KW"/>
</dbReference>
<evidence type="ECO:0000256" key="6">
    <source>
        <dbReference type="ARBA" id="ARBA00023194"/>
    </source>
</evidence>
<dbReference type="PROSITE" id="PS00455">
    <property type="entry name" value="AMP_BINDING"/>
    <property type="match status" value="1"/>
</dbReference>
<evidence type="ECO:0000256" key="4">
    <source>
        <dbReference type="ARBA" id="ARBA00022553"/>
    </source>
</evidence>
<organism evidence="9 10">
    <name type="scientific">Streptomyces avermitilis</name>
    <dbReference type="NCBI Taxonomy" id="33903"/>
    <lineage>
        <taxon>Bacteria</taxon>
        <taxon>Bacillati</taxon>
        <taxon>Actinomycetota</taxon>
        <taxon>Actinomycetes</taxon>
        <taxon>Kitasatosporales</taxon>
        <taxon>Streptomycetaceae</taxon>
        <taxon>Streptomyces</taxon>
    </lineage>
</organism>
<feature type="compositionally biased region" description="Polar residues" evidence="7">
    <location>
        <begin position="2779"/>
        <end position="2788"/>
    </location>
</feature>
<dbReference type="Proteomes" id="UP000302139">
    <property type="component" value="Unassembled WGS sequence"/>
</dbReference>
<evidence type="ECO:0000256" key="2">
    <source>
        <dbReference type="ARBA" id="ARBA00006432"/>
    </source>
</evidence>
<dbReference type="InterPro" id="IPR010071">
    <property type="entry name" value="AA_adenyl_dom"/>
</dbReference>